<feature type="transmembrane region" description="Helical" evidence="1">
    <location>
        <begin position="103"/>
        <end position="121"/>
    </location>
</feature>
<sequence>MIDQNILEKFYSKIFSVPKKRVSVAIGITSIVLASYLNGISGKSFFAMRYFFIGLALLALLLFFGRLLGSGFNSRRIFFFALFMLVLIEIADVIAIHLLSPELIVVSPSAIAFILSVALYFTSERFSYLAPLLILALLYPVDYLFSFSAPHRGLAYALSSLAGVSLSYLFVSFMSGKAGRIVVSDILRDFVLYWLKGEPGIFERRIKMYSEVREGKVFVIRVGDATLIAPEFHPGPFRDIGGAKLVERALGRFSMFLHAASTHATNPSTGEDVEAIIRVTPEFEGARARKPYSVEGKRFRLKIYPFTTFTLIIIHGKESIDDIPSEVRDIAERFFANPIVVDGHNAYAERYELTPEDMTEIYMLMEKASQISPDECGRFEAYFTSADYESQSICGKLALLLMSFEGERHGILMVDANNMDIELREYLERVGKKYGVELDVITTDNHSKTGVSPKIGYKPAGMVDAEAIESFLERAMANAKLSEVEVEFGVASVRVTVMGERFFKDVDAAFKNYGERAMYLFILFSALNYALTFALSSVII</sequence>
<feature type="transmembrane region" description="Helical" evidence="1">
    <location>
        <begin position="128"/>
        <end position="147"/>
    </location>
</feature>
<name>A0A0F7IFV4_9EURY</name>
<feature type="transmembrane region" description="Helical" evidence="1">
    <location>
        <begin position="21"/>
        <end position="40"/>
    </location>
</feature>
<dbReference type="OrthoDB" id="8914at2157"/>
<dbReference type="GeneID" id="24803870"/>
<dbReference type="Pfam" id="PF09843">
    <property type="entry name" value="DUF2070"/>
    <property type="match status" value="1"/>
</dbReference>
<evidence type="ECO:0000256" key="1">
    <source>
        <dbReference type="SAM" id="Phobius"/>
    </source>
</evidence>
<dbReference type="EMBL" id="CP011267">
    <property type="protein sequence ID" value="AKG91399.1"/>
    <property type="molecule type" value="Genomic_DNA"/>
</dbReference>
<evidence type="ECO:0000313" key="4">
    <source>
        <dbReference type="Proteomes" id="UP000034723"/>
    </source>
</evidence>
<feature type="transmembrane region" description="Helical" evidence="1">
    <location>
        <begin position="46"/>
        <end position="65"/>
    </location>
</feature>
<dbReference type="AlphaFoldDB" id="A0A0F7IFV4"/>
<dbReference type="InterPro" id="IPR019204">
    <property type="entry name" value="DUF2070_membrane"/>
</dbReference>
<feature type="transmembrane region" description="Helical" evidence="1">
    <location>
        <begin position="519"/>
        <end position="539"/>
    </location>
</feature>
<proteinExistence type="predicted"/>
<organism evidence="3 4">
    <name type="scientific">Geoglobus ahangari</name>
    <dbReference type="NCBI Taxonomy" id="113653"/>
    <lineage>
        <taxon>Archaea</taxon>
        <taxon>Methanobacteriati</taxon>
        <taxon>Methanobacteriota</taxon>
        <taxon>Archaeoglobi</taxon>
        <taxon>Archaeoglobales</taxon>
        <taxon>Archaeoglobaceae</taxon>
        <taxon>Geoglobus</taxon>
    </lineage>
</organism>
<evidence type="ECO:0000259" key="2">
    <source>
        <dbReference type="Pfam" id="PF09843"/>
    </source>
</evidence>
<feature type="domain" description="DUF2070" evidence="2">
    <location>
        <begin position="7"/>
        <end position="531"/>
    </location>
</feature>
<keyword evidence="1" id="KW-0472">Membrane</keyword>
<keyword evidence="1" id="KW-1133">Transmembrane helix</keyword>
<dbReference type="InParanoid" id="A0A0F7IFV4"/>
<dbReference type="RefSeq" id="WP_048095460.1">
    <property type="nucleotide sequence ID" value="NZ_CP011267.1"/>
</dbReference>
<dbReference type="Proteomes" id="UP000034723">
    <property type="component" value="Chromosome"/>
</dbReference>
<keyword evidence="4" id="KW-1185">Reference proteome</keyword>
<dbReference type="HOGENOM" id="CLU_547036_0_0_2"/>
<gene>
    <name evidence="3" type="ORF">GAH_01299</name>
</gene>
<dbReference type="KEGG" id="gah:GAH_01299"/>
<evidence type="ECO:0000313" key="3">
    <source>
        <dbReference type="EMBL" id="AKG91399.1"/>
    </source>
</evidence>
<feature type="transmembrane region" description="Helical" evidence="1">
    <location>
        <begin position="77"/>
        <end position="97"/>
    </location>
</feature>
<keyword evidence="1" id="KW-0812">Transmembrane</keyword>
<feature type="transmembrane region" description="Helical" evidence="1">
    <location>
        <begin position="153"/>
        <end position="171"/>
    </location>
</feature>
<reference evidence="3 4" key="1">
    <citation type="submission" date="2015-04" db="EMBL/GenBank/DDBJ databases">
        <title>The complete genome sequence of the hyperthermophilic, obligate iron-reducing archaeon Geoglobus ahangari strain 234T.</title>
        <authorList>
            <person name="Manzella M.P."/>
            <person name="Holmes D.E."/>
            <person name="Rocheleau J.M."/>
            <person name="Chung A."/>
            <person name="Reguera G."/>
            <person name="Kashefi K."/>
        </authorList>
    </citation>
    <scope>NUCLEOTIDE SEQUENCE [LARGE SCALE GENOMIC DNA]</scope>
    <source>
        <strain evidence="3 4">234</strain>
    </source>
</reference>
<protein>
    <submittedName>
        <fullName evidence="3">Putative membrane protein</fullName>
    </submittedName>
</protein>
<accession>A0A0F7IFV4</accession>
<dbReference type="STRING" id="113653.GAH_01299"/>